<dbReference type="InterPro" id="IPR011332">
    <property type="entry name" value="Ribosomal_zn-bd"/>
</dbReference>
<dbReference type="GO" id="GO:0006412">
    <property type="term" value="P:translation"/>
    <property type="evidence" value="ECO:0007669"/>
    <property type="project" value="InterPro"/>
</dbReference>
<evidence type="ECO:0000313" key="5">
    <source>
        <dbReference type="EMBL" id="AIE91943.1"/>
    </source>
</evidence>
<keyword evidence="1 5" id="KW-0689">Ribosomal protein</keyword>
<dbReference type="GO" id="GO:1990904">
    <property type="term" value="C:ribonucleoprotein complex"/>
    <property type="evidence" value="ECO:0007669"/>
    <property type="project" value="UniProtKB-KW"/>
</dbReference>
<dbReference type="Gene3D" id="4.10.1060.50">
    <property type="match status" value="1"/>
</dbReference>
<accession>A0A075FL27</accession>
<dbReference type="InterPro" id="IPR001975">
    <property type="entry name" value="Ribosomal_eL40_dom"/>
</dbReference>
<reference evidence="5" key="1">
    <citation type="journal article" date="2014" name="Genome Biol. Evol.">
        <title>Pangenome evidence for extensive interdomain horizontal transfer affecting lineage core and shell genes in uncultured planktonic thaumarchaeota and euryarchaeota.</title>
        <authorList>
            <person name="Deschamps P."/>
            <person name="Zivanovic Y."/>
            <person name="Moreira D."/>
            <person name="Rodriguez-Valera F."/>
            <person name="Lopez-Garcia P."/>
        </authorList>
    </citation>
    <scope>NUCLEOTIDE SEQUENCE</scope>
</reference>
<evidence type="ECO:0000256" key="1">
    <source>
        <dbReference type="ARBA" id="ARBA00022980"/>
    </source>
</evidence>
<dbReference type="GO" id="GO:0003735">
    <property type="term" value="F:structural constituent of ribosome"/>
    <property type="evidence" value="ECO:0007669"/>
    <property type="project" value="InterPro"/>
</dbReference>
<organism evidence="5">
    <name type="scientific">uncultured marine thaumarchaeote AD1000_18_B11</name>
    <dbReference type="NCBI Taxonomy" id="1455896"/>
    <lineage>
        <taxon>Archaea</taxon>
        <taxon>Nitrososphaerota</taxon>
        <taxon>environmental samples</taxon>
    </lineage>
</organism>
<name>A0A075FL27_9ARCH</name>
<feature type="domain" description="Large ribosomal subunit protein eL40" evidence="4">
    <location>
        <begin position="3"/>
        <end position="51"/>
    </location>
</feature>
<gene>
    <name evidence="5" type="primary">RP-L40e</name>
    <name evidence="5" type="synonym">RPL40</name>
</gene>
<dbReference type="InterPro" id="IPR038587">
    <property type="entry name" value="Ribosomal_eL40_sf"/>
</dbReference>
<dbReference type="SMART" id="SM01377">
    <property type="entry name" value="Ribosomal_L40e"/>
    <property type="match status" value="1"/>
</dbReference>
<evidence type="ECO:0000256" key="2">
    <source>
        <dbReference type="ARBA" id="ARBA00023274"/>
    </source>
</evidence>
<sequence length="56" mass="6498">MPVTDPEKKQIAQRARLHMKICFTCGARNPISAKRCRKCHNSYLRLKNRTLGVKKT</sequence>
<dbReference type="PANTHER" id="PTHR39649:SF1">
    <property type="entry name" value="LARGE RIBOSOMAL SUBUNIT PROTEIN EL40"/>
    <property type="match status" value="1"/>
</dbReference>
<evidence type="ECO:0000256" key="3">
    <source>
        <dbReference type="ARBA" id="ARBA00035355"/>
    </source>
</evidence>
<dbReference type="Pfam" id="PF01020">
    <property type="entry name" value="Ribosomal_L40e"/>
    <property type="match status" value="1"/>
</dbReference>
<dbReference type="PANTHER" id="PTHR39649">
    <property type="entry name" value="50S RIBOSOMAL PROTEIN L40E"/>
    <property type="match status" value="1"/>
</dbReference>
<keyword evidence="2" id="KW-0687">Ribonucleoprotein</keyword>
<dbReference type="AlphaFoldDB" id="A0A075FL27"/>
<dbReference type="GO" id="GO:0005840">
    <property type="term" value="C:ribosome"/>
    <property type="evidence" value="ECO:0007669"/>
    <property type="project" value="UniProtKB-KW"/>
</dbReference>
<dbReference type="InterPro" id="IPR023657">
    <property type="entry name" value="Ribosomal_eL40_arc"/>
</dbReference>
<evidence type="ECO:0000259" key="4">
    <source>
        <dbReference type="SMART" id="SM01377"/>
    </source>
</evidence>
<dbReference type="EMBL" id="KF900353">
    <property type="protein sequence ID" value="AIE91943.1"/>
    <property type="molecule type" value="Genomic_DNA"/>
</dbReference>
<dbReference type="NCBIfam" id="NF003161">
    <property type="entry name" value="PRK04136.1"/>
    <property type="match status" value="1"/>
</dbReference>
<protein>
    <recommendedName>
        <fullName evidence="3">50S ribosomal protein L40e</fullName>
    </recommendedName>
</protein>
<proteinExistence type="predicted"/>
<dbReference type="SUPFAM" id="SSF57829">
    <property type="entry name" value="Zn-binding ribosomal proteins"/>
    <property type="match status" value="1"/>
</dbReference>